<accession>A0A8S5P1T0</accession>
<proteinExistence type="predicted"/>
<name>A0A8S5P1T0_9CAUD</name>
<reference evidence="1" key="1">
    <citation type="journal article" date="2021" name="Proc. Natl. Acad. Sci. U.S.A.">
        <title>A Catalog of Tens of Thousands of Viruses from Human Metagenomes Reveals Hidden Associations with Chronic Diseases.</title>
        <authorList>
            <person name="Tisza M.J."/>
            <person name="Buck C.B."/>
        </authorList>
    </citation>
    <scope>NUCLEOTIDE SEQUENCE</scope>
    <source>
        <strain evidence="1">CtLnO19</strain>
    </source>
</reference>
<protein>
    <submittedName>
        <fullName evidence="1">Uncharacterized protein</fullName>
    </submittedName>
</protein>
<sequence>MFFFIKRVFPMYILDKGLGEPVTRGPRERI</sequence>
<dbReference type="EMBL" id="BK015301">
    <property type="protein sequence ID" value="DAE00385.1"/>
    <property type="molecule type" value="Genomic_DNA"/>
</dbReference>
<organism evidence="1">
    <name type="scientific">Myoviridae sp. ctLnO19</name>
    <dbReference type="NCBI Taxonomy" id="2825085"/>
    <lineage>
        <taxon>Viruses</taxon>
        <taxon>Duplodnaviria</taxon>
        <taxon>Heunggongvirae</taxon>
        <taxon>Uroviricota</taxon>
        <taxon>Caudoviricetes</taxon>
    </lineage>
</organism>
<evidence type="ECO:0000313" key="1">
    <source>
        <dbReference type="EMBL" id="DAE00385.1"/>
    </source>
</evidence>